<dbReference type="InterPro" id="IPR050741">
    <property type="entry name" value="Acyl-CoA_dehydrogenase"/>
</dbReference>
<evidence type="ECO:0000313" key="10">
    <source>
        <dbReference type="EMBL" id="QHC00635.1"/>
    </source>
</evidence>
<dbReference type="GO" id="GO:0005737">
    <property type="term" value="C:cytoplasm"/>
    <property type="evidence" value="ECO:0007669"/>
    <property type="project" value="TreeGrafter"/>
</dbReference>
<dbReference type="Gene3D" id="1.10.540.10">
    <property type="entry name" value="Acyl-CoA dehydrogenase/oxidase, N-terminal domain"/>
    <property type="match status" value="1"/>
</dbReference>
<dbReference type="FunFam" id="2.40.110.10:FF:000002">
    <property type="entry name" value="Acyl-CoA dehydrogenase fadE12"/>
    <property type="match status" value="1"/>
</dbReference>
<proteinExistence type="inferred from homology"/>
<dbReference type="Pfam" id="PF02771">
    <property type="entry name" value="Acyl-CoA_dh_N"/>
    <property type="match status" value="1"/>
</dbReference>
<sequence length="416" mass="45004">MAATGEIGRTERVDDYEARFARFLDEDVAELESALAAKDVGTPAVPRLDEAGRMHPEVWEARREVQRRAGAAGLYAPHNSVEAGGGGFSRTEMHHVEEFVYRHSGLGLGLAALAWTEGPNPAIEHCSDAAREKYLTPLVRGEITAAFANTEPDVGSDVLGMSTWATRDGDDWILNGRKAWITNAHYADVLQVVAITEPGAGTASLSMFLVDGDAPGVTRGPDMATMMNDGLTGGLTFEDVRIPADNVVGEIGDGFALAMAWINWRRMCRGGMDAGWGAWLLDRAVEYAARRRSGGAPLADLQSVQHLLAAMDADVYQARATSLVAQARLDELGPYAIPLHPEAPRLISLIKIINDEAFFRVADNAVQLRGARGLELGSPEEKLFRVARNLRIPAGTTQIQRNAIARGLIRDRSPES</sequence>
<feature type="domain" description="Acyl-CoA dehydrogenase/oxidase C-terminal" evidence="7">
    <location>
        <begin position="252"/>
        <end position="408"/>
    </location>
</feature>
<dbReference type="PANTHER" id="PTHR48083">
    <property type="entry name" value="MEDIUM-CHAIN SPECIFIC ACYL-COA DEHYDROGENASE, MITOCHONDRIAL-RELATED"/>
    <property type="match status" value="1"/>
</dbReference>
<dbReference type="OrthoDB" id="8876745at2"/>
<dbReference type="InterPro" id="IPR046373">
    <property type="entry name" value="Acyl-CoA_Oxase/DH_mid-dom_sf"/>
</dbReference>
<feature type="domain" description="Acyl-CoA dehydrogenase/oxidase N-terminal" evidence="9">
    <location>
        <begin position="39"/>
        <end position="142"/>
    </location>
</feature>
<dbReference type="PANTHER" id="PTHR48083:SF2">
    <property type="entry name" value="MEDIUM-CHAIN SPECIFIC ACYL-COA DEHYDROGENASE, MITOCHONDRIAL"/>
    <property type="match status" value="1"/>
</dbReference>
<dbReference type="InterPro" id="IPR036250">
    <property type="entry name" value="AcylCo_DH-like_C"/>
</dbReference>
<reference evidence="10 11" key="1">
    <citation type="journal article" date="2018" name="Int. J. Syst. Evol. Microbiol.">
        <title>Epidermidibacterium keratini gen. nov., sp. nov., a member of the family Sporichthyaceae, isolated from keratin epidermis.</title>
        <authorList>
            <person name="Lee D.G."/>
            <person name="Trujillo M.E."/>
            <person name="Kang S."/>
            <person name="Nam J.J."/>
            <person name="Kim Y.J."/>
        </authorList>
    </citation>
    <scope>NUCLEOTIDE SEQUENCE [LARGE SCALE GENOMIC DNA]</scope>
    <source>
        <strain evidence="10 11">EPI-7</strain>
    </source>
</reference>
<accession>A0A7L4YMY7</accession>
<evidence type="ECO:0000256" key="6">
    <source>
        <dbReference type="RuleBase" id="RU362125"/>
    </source>
</evidence>
<dbReference type="Pfam" id="PF02770">
    <property type="entry name" value="Acyl-CoA_dh_M"/>
    <property type="match status" value="1"/>
</dbReference>
<keyword evidence="11" id="KW-1185">Reference proteome</keyword>
<dbReference type="InterPro" id="IPR037069">
    <property type="entry name" value="AcylCoA_DH/ox_N_sf"/>
</dbReference>
<dbReference type="InterPro" id="IPR009075">
    <property type="entry name" value="AcylCo_DH/oxidase_C"/>
</dbReference>
<keyword evidence="3 6" id="KW-0285">Flavoprotein</keyword>
<dbReference type="RefSeq" id="WP_159545315.1">
    <property type="nucleotide sequence ID" value="NZ_CP047156.1"/>
</dbReference>
<keyword evidence="4 6" id="KW-0274">FAD</keyword>
<dbReference type="SUPFAM" id="SSF47203">
    <property type="entry name" value="Acyl-CoA dehydrogenase C-terminal domain-like"/>
    <property type="match status" value="1"/>
</dbReference>
<dbReference type="GO" id="GO:0003995">
    <property type="term" value="F:acyl-CoA dehydrogenase activity"/>
    <property type="evidence" value="ECO:0007669"/>
    <property type="project" value="TreeGrafter"/>
</dbReference>
<comment type="similarity">
    <text evidence="2 6">Belongs to the acyl-CoA dehydrogenase family.</text>
</comment>
<evidence type="ECO:0000256" key="4">
    <source>
        <dbReference type="ARBA" id="ARBA00022827"/>
    </source>
</evidence>
<dbReference type="InterPro" id="IPR009100">
    <property type="entry name" value="AcylCoA_DH/oxidase_NM_dom_sf"/>
</dbReference>
<dbReference type="AlphaFoldDB" id="A0A7L4YMY7"/>
<dbReference type="InterPro" id="IPR013786">
    <property type="entry name" value="AcylCoA_DH/ox_N"/>
</dbReference>
<dbReference type="Proteomes" id="UP000463857">
    <property type="component" value="Chromosome"/>
</dbReference>
<dbReference type="Gene3D" id="1.20.140.10">
    <property type="entry name" value="Butyryl-CoA Dehydrogenase, subunit A, domain 3"/>
    <property type="match status" value="1"/>
</dbReference>
<dbReference type="InParanoid" id="A0A7L4YMY7"/>
<dbReference type="GO" id="GO:0033539">
    <property type="term" value="P:fatty acid beta-oxidation using acyl-CoA dehydrogenase"/>
    <property type="evidence" value="ECO:0007669"/>
    <property type="project" value="TreeGrafter"/>
</dbReference>
<dbReference type="Gene3D" id="2.40.110.10">
    <property type="entry name" value="Butyryl-CoA Dehydrogenase, subunit A, domain 2"/>
    <property type="match status" value="1"/>
</dbReference>
<evidence type="ECO:0000259" key="8">
    <source>
        <dbReference type="Pfam" id="PF02770"/>
    </source>
</evidence>
<evidence type="ECO:0000256" key="2">
    <source>
        <dbReference type="ARBA" id="ARBA00009347"/>
    </source>
</evidence>
<feature type="domain" description="Acyl-CoA oxidase/dehydrogenase middle" evidence="8">
    <location>
        <begin position="146"/>
        <end position="240"/>
    </location>
</feature>
<dbReference type="KEGG" id="eke:EK0264_10265"/>
<name>A0A7L4YMY7_9ACTN</name>
<dbReference type="GO" id="GO:0050660">
    <property type="term" value="F:flavin adenine dinucleotide binding"/>
    <property type="evidence" value="ECO:0007669"/>
    <property type="project" value="InterPro"/>
</dbReference>
<organism evidence="10 11">
    <name type="scientific">Epidermidibacterium keratini</name>
    <dbReference type="NCBI Taxonomy" id="1891644"/>
    <lineage>
        <taxon>Bacteria</taxon>
        <taxon>Bacillati</taxon>
        <taxon>Actinomycetota</taxon>
        <taxon>Actinomycetes</taxon>
        <taxon>Sporichthyales</taxon>
        <taxon>Sporichthyaceae</taxon>
        <taxon>Epidermidibacterium</taxon>
    </lineage>
</organism>
<evidence type="ECO:0000256" key="3">
    <source>
        <dbReference type="ARBA" id="ARBA00022630"/>
    </source>
</evidence>
<protein>
    <submittedName>
        <fullName evidence="10">Acyl-CoA dehydrogenase</fullName>
    </submittedName>
</protein>
<gene>
    <name evidence="10" type="ORF">EK0264_10265</name>
</gene>
<evidence type="ECO:0000256" key="1">
    <source>
        <dbReference type="ARBA" id="ARBA00001974"/>
    </source>
</evidence>
<comment type="cofactor">
    <cofactor evidence="1 6">
        <name>FAD</name>
        <dbReference type="ChEBI" id="CHEBI:57692"/>
    </cofactor>
</comment>
<keyword evidence="5 6" id="KW-0560">Oxidoreductase</keyword>
<evidence type="ECO:0000259" key="7">
    <source>
        <dbReference type="Pfam" id="PF00441"/>
    </source>
</evidence>
<dbReference type="InterPro" id="IPR006091">
    <property type="entry name" value="Acyl-CoA_Oxase/DH_mid-dom"/>
</dbReference>
<evidence type="ECO:0000259" key="9">
    <source>
        <dbReference type="Pfam" id="PF02771"/>
    </source>
</evidence>
<dbReference type="CDD" id="cd00567">
    <property type="entry name" value="ACAD"/>
    <property type="match status" value="1"/>
</dbReference>
<evidence type="ECO:0000256" key="5">
    <source>
        <dbReference type="ARBA" id="ARBA00023002"/>
    </source>
</evidence>
<dbReference type="Pfam" id="PF00441">
    <property type="entry name" value="Acyl-CoA_dh_1"/>
    <property type="match status" value="1"/>
</dbReference>
<evidence type="ECO:0000313" key="11">
    <source>
        <dbReference type="Proteomes" id="UP000463857"/>
    </source>
</evidence>
<dbReference type="EMBL" id="CP047156">
    <property type="protein sequence ID" value="QHC00635.1"/>
    <property type="molecule type" value="Genomic_DNA"/>
</dbReference>
<dbReference type="SUPFAM" id="SSF56645">
    <property type="entry name" value="Acyl-CoA dehydrogenase NM domain-like"/>
    <property type="match status" value="1"/>
</dbReference>